<evidence type="ECO:0000313" key="2">
    <source>
        <dbReference type="EMBL" id="KAH8100055.1"/>
    </source>
</evidence>
<feature type="compositionally biased region" description="Pro residues" evidence="1">
    <location>
        <begin position="45"/>
        <end position="55"/>
    </location>
</feature>
<dbReference type="AlphaFoldDB" id="A0A8K0UMN9"/>
<proteinExistence type="predicted"/>
<feature type="region of interest" description="Disordered" evidence="1">
    <location>
        <begin position="1"/>
        <end position="70"/>
    </location>
</feature>
<keyword evidence="3" id="KW-1185">Reference proteome</keyword>
<protein>
    <submittedName>
        <fullName evidence="2">Uncharacterized protein</fullName>
    </submittedName>
</protein>
<comment type="caution">
    <text evidence="2">The sequence shown here is derived from an EMBL/GenBank/DDBJ whole genome shotgun (WGS) entry which is preliminary data.</text>
</comment>
<gene>
    <name evidence="2" type="ORF">BXZ70DRAFT_940058</name>
</gene>
<name>A0A8K0UMN9_9AGAR</name>
<dbReference type="OrthoDB" id="3271227at2759"/>
<evidence type="ECO:0000256" key="1">
    <source>
        <dbReference type="SAM" id="MobiDB-lite"/>
    </source>
</evidence>
<dbReference type="EMBL" id="JAEVFJ010000017">
    <property type="protein sequence ID" value="KAH8100055.1"/>
    <property type="molecule type" value="Genomic_DNA"/>
</dbReference>
<evidence type="ECO:0000313" key="3">
    <source>
        <dbReference type="Proteomes" id="UP000813824"/>
    </source>
</evidence>
<organism evidence="2 3">
    <name type="scientific">Cristinia sonorae</name>
    <dbReference type="NCBI Taxonomy" id="1940300"/>
    <lineage>
        <taxon>Eukaryota</taxon>
        <taxon>Fungi</taxon>
        <taxon>Dikarya</taxon>
        <taxon>Basidiomycota</taxon>
        <taxon>Agaricomycotina</taxon>
        <taxon>Agaricomycetes</taxon>
        <taxon>Agaricomycetidae</taxon>
        <taxon>Agaricales</taxon>
        <taxon>Pleurotineae</taxon>
        <taxon>Stephanosporaceae</taxon>
        <taxon>Cristinia</taxon>
    </lineage>
</organism>
<sequence>MSELIRKVNSMPGSPFTPARPTYSPYVKTSRSLLKKIAPLHPNRRTPPPPPPRPPPPKKTKKELEREERWEQELEDTVEGWYCLPEEERAVLRRAKRDAELGFDD</sequence>
<reference evidence="2" key="1">
    <citation type="journal article" date="2021" name="New Phytol.">
        <title>Evolutionary innovations through gain and loss of genes in the ectomycorrhizal Boletales.</title>
        <authorList>
            <person name="Wu G."/>
            <person name="Miyauchi S."/>
            <person name="Morin E."/>
            <person name="Kuo A."/>
            <person name="Drula E."/>
            <person name="Varga T."/>
            <person name="Kohler A."/>
            <person name="Feng B."/>
            <person name="Cao Y."/>
            <person name="Lipzen A."/>
            <person name="Daum C."/>
            <person name="Hundley H."/>
            <person name="Pangilinan J."/>
            <person name="Johnson J."/>
            <person name="Barry K."/>
            <person name="LaButti K."/>
            <person name="Ng V."/>
            <person name="Ahrendt S."/>
            <person name="Min B."/>
            <person name="Choi I.G."/>
            <person name="Park H."/>
            <person name="Plett J.M."/>
            <person name="Magnuson J."/>
            <person name="Spatafora J.W."/>
            <person name="Nagy L.G."/>
            <person name="Henrissat B."/>
            <person name="Grigoriev I.V."/>
            <person name="Yang Z.L."/>
            <person name="Xu J."/>
            <person name="Martin F.M."/>
        </authorList>
    </citation>
    <scope>NUCLEOTIDE SEQUENCE</scope>
    <source>
        <strain evidence="2">KKN 215</strain>
    </source>
</reference>
<accession>A0A8K0UMN9</accession>
<dbReference type="Proteomes" id="UP000813824">
    <property type="component" value="Unassembled WGS sequence"/>
</dbReference>